<proteinExistence type="predicted"/>
<accession>A0A8B8F866</accession>
<dbReference type="AlphaFoldDB" id="A0A8B8F866"/>
<sequence>MLWDPFVVIDSCHLERVQRRFLSSAAYMLKIVHPPHNYTPVLDALNLISLADKRVKANLGFLQKLIDGSINSPSLLEQVNFKVPHRATRSRVPFTVPLHYTN</sequence>
<evidence type="ECO:0000313" key="1">
    <source>
        <dbReference type="Proteomes" id="UP000694846"/>
    </source>
</evidence>
<dbReference type="GeneID" id="112680931"/>
<dbReference type="OrthoDB" id="6608235at2759"/>
<reference evidence="2" key="1">
    <citation type="submission" date="2025-08" db="UniProtKB">
        <authorList>
            <consortium name="RefSeq"/>
        </authorList>
    </citation>
    <scope>IDENTIFICATION</scope>
    <source>
        <tissue evidence="2">Whole body</tissue>
    </source>
</reference>
<gene>
    <name evidence="2" type="primary">LOC112680931</name>
</gene>
<dbReference type="Proteomes" id="UP000694846">
    <property type="component" value="Unplaced"/>
</dbReference>
<evidence type="ECO:0000313" key="2">
    <source>
        <dbReference type="RefSeq" id="XP_025406953.1"/>
    </source>
</evidence>
<protein>
    <submittedName>
        <fullName evidence="2">Uncharacterized protein LOC112680931</fullName>
    </submittedName>
</protein>
<organism evidence="1 2">
    <name type="scientific">Sipha flava</name>
    <name type="common">yellow sugarcane aphid</name>
    <dbReference type="NCBI Taxonomy" id="143950"/>
    <lineage>
        <taxon>Eukaryota</taxon>
        <taxon>Metazoa</taxon>
        <taxon>Ecdysozoa</taxon>
        <taxon>Arthropoda</taxon>
        <taxon>Hexapoda</taxon>
        <taxon>Insecta</taxon>
        <taxon>Pterygota</taxon>
        <taxon>Neoptera</taxon>
        <taxon>Paraneoptera</taxon>
        <taxon>Hemiptera</taxon>
        <taxon>Sternorrhyncha</taxon>
        <taxon>Aphidomorpha</taxon>
        <taxon>Aphidoidea</taxon>
        <taxon>Aphididae</taxon>
        <taxon>Sipha</taxon>
    </lineage>
</organism>
<keyword evidence="1" id="KW-1185">Reference proteome</keyword>
<dbReference type="RefSeq" id="XP_025406953.1">
    <property type="nucleotide sequence ID" value="XM_025551168.1"/>
</dbReference>
<name>A0A8B8F866_9HEMI</name>